<gene>
    <name evidence="4" type="primary">dacB</name>
    <name evidence="4" type="ORF">E4021_12825</name>
</gene>
<comment type="similarity">
    <text evidence="1">Belongs to the peptidase S13 family.</text>
</comment>
<dbReference type="GO" id="GO:0000270">
    <property type="term" value="P:peptidoglycan metabolic process"/>
    <property type="evidence" value="ECO:0007669"/>
    <property type="project" value="TreeGrafter"/>
</dbReference>
<organism evidence="4 5">
    <name type="scientific">Neolewinella litorea</name>
    <dbReference type="NCBI Taxonomy" id="2562452"/>
    <lineage>
        <taxon>Bacteria</taxon>
        <taxon>Pseudomonadati</taxon>
        <taxon>Bacteroidota</taxon>
        <taxon>Saprospiria</taxon>
        <taxon>Saprospirales</taxon>
        <taxon>Lewinellaceae</taxon>
        <taxon>Neolewinella</taxon>
    </lineage>
</organism>
<protein>
    <submittedName>
        <fullName evidence="4">D-alanyl-D-alanine carboxypeptidase/D-alanyl-D-alanine-endopeptidase</fullName>
        <ecNumber evidence="4">3.4.16.4</ecNumber>
    </submittedName>
</protein>
<keyword evidence="3" id="KW-0732">Signal</keyword>
<name>A0A4S4NEF6_9BACT</name>
<keyword evidence="5" id="KW-1185">Reference proteome</keyword>
<sequence>MVLRLSLFCLLLTGTLSAQRSVQQLVADFAGTQVLGKALVAVDIRSVVDGRQLASHNAGVACIPASTQKLITTAAAMDLLGADYRFQTRLIASGPVTEGTLRGNLYIVGGGDPTLGSERMDGADELEAVVEQWAAAVRKRGITRITGAVVGDGSRYGTDGTGRGWPWADLGNYYGAGAYGLNVNENSYEITFSQRPEVGSTPPVLRTEPVVPGLEFTNELRSGPRGSGDQAYIYGAPFNHHHFIRGSIPAGTGSFRIRGSLPDPAMLAAQLLNQRLETDGVSIIGPPATHLTLGGYTVGEMLDEQYSPHLSEIVDRTNLQSVNLYAESLLREINKVNGQPVEELSSTDVLVDWLGSQGLDTEGVNLRDGSGLDPRNFFSPAFMTAFLVSQAGAERWIESIPLAGRTGSLRNVLRGTVAEGRVRGKSGTVNAVRTYAGYVDRPDGRRLAYSIAVNNHDLRSSVVNRLIYDLMRDLCTASL</sequence>
<evidence type="ECO:0000313" key="5">
    <source>
        <dbReference type="Proteomes" id="UP000308528"/>
    </source>
</evidence>
<dbReference type="NCBIfam" id="TIGR00666">
    <property type="entry name" value="PBP4"/>
    <property type="match status" value="1"/>
</dbReference>
<keyword evidence="4" id="KW-0645">Protease</keyword>
<evidence type="ECO:0000313" key="4">
    <source>
        <dbReference type="EMBL" id="THH37914.1"/>
    </source>
</evidence>
<dbReference type="EMBL" id="SRSF01000005">
    <property type="protein sequence ID" value="THH37914.1"/>
    <property type="molecule type" value="Genomic_DNA"/>
</dbReference>
<feature type="chain" id="PRO_5020332548" evidence="3">
    <location>
        <begin position="19"/>
        <end position="479"/>
    </location>
</feature>
<dbReference type="GO" id="GO:0009002">
    <property type="term" value="F:serine-type D-Ala-D-Ala carboxypeptidase activity"/>
    <property type="evidence" value="ECO:0007669"/>
    <property type="project" value="UniProtKB-EC"/>
</dbReference>
<dbReference type="Gene3D" id="3.50.80.20">
    <property type="entry name" value="D-Ala-D-Ala carboxypeptidase C, peptidase S13"/>
    <property type="match status" value="1"/>
</dbReference>
<dbReference type="PANTHER" id="PTHR30023">
    <property type="entry name" value="D-ALANYL-D-ALANINE CARBOXYPEPTIDASE"/>
    <property type="match status" value="1"/>
</dbReference>
<accession>A0A4S4NEF6</accession>
<dbReference type="InterPro" id="IPR012338">
    <property type="entry name" value="Beta-lactam/transpept-like"/>
</dbReference>
<dbReference type="EC" id="3.4.16.4" evidence="4"/>
<dbReference type="RefSeq" id="WP_136459761.1">
    <property type="nucleotide sequence ID" value="NZ_SRSF01000005.1"/>
</dbReference>
<keyword evidence="2 4" id="KW-0378">Hydrolase</keyword>
<dbReference type="Proteomes" id="UP000308528">
    <property type="component" value="Unassembled WGS sequence"/>
</dbReference>
<comment type="caution">
    <text evidence="4">The sequence shown here is derived from an EMBL/GenBank/DDBJ whole genome shotgun (WGS) entry which is preliminary data.</text>
</comment>
<evidence type="ECO:0000256" key="3">
    <source>
        <dbReference type="SAM" id="SignalP"/>
    </source>
</evidence>
<evidence type="ECO:0000256" key="1">
    <source>
        <dbReference type="ARBA" id="ARBA00006096"/>
    </source>
</evidence>
<dbReference type="AlphaFoldDB" id="A0A4S4NEF6"/>
<dbReference type="PRINTS" id="PR00922">
    <property type="entry name" value="DADACBPTASE3"/>
</dbReference>
<dbReference type="PANTHER" id="PTHR30023:SF0">
    <property type="entry name" value="PENICILLIN-SENSITIVE CARBOXYPEPTIDASE A"/>
    <property type="match status" value="1"/>
</dbReference>
<proteinExistence type="inferred from homology"/>
<evidence type="ECO:0000256" key="2">
    <source>
        <dbReference type="ARBA" id="ARBA00022801"/>
    </source>
</evidence>
<dbReference type="OrthoDB" id="9802627at2"/>
<reference evidence="4 5" key="1">
    <citation type="submission" date="2019-04" db="EMBL/GenBank/DDBJ databases">
        <title>Lewinella litorea sp. nov., isolated from a marine sand.</title>
        <authorList>
            <person name="Yoon J.-H."/>
        </authorList>
    </citation>
    <scope>NUCLEOTIDE SEQUENCE [LARGE SCALE GENOMIC DNA]</scope>
    <source>
        <strain evidence="4 5">HSMS-39</strain>
    </source>
</reference>
<dbReference type="SUPFAM" id="SSF56601">
    <property type="entry name" value="beta-lactamase/transpeptidase-like"/>
    <property type="match status" value="1"/>
</dbReference>
<dbReference type="Pfam" id="PF02113">
    <property type="entry name" value="Peptidase_S13"/>
    <property type="match status" value="1"/>
</dbReference>
<dbReference type="InterPro" id="IPR000667">
    <property type="entry name" value="Peptidase_S13"/>
</dbReference>
<dbReference type="Gene3D" id="3.40.710.10">
    <property type="entry name" value="DD-peptidase/beta-lactamase superfamily"/>
    <property type="match status" value="1"/>
</dbReference>
<dbReference type="GO" id="GO:0006508">
    <property type="term" value="P:proteolysis"/>
    <property type="evidence" value="ECO:0007669"/>
    <property type="project" value="InterPro"/>
</dbReference>
<keyword evidence="4" id="KW-0121">Carboxypeptidase</keyword>
<feature type="signal peptide" evidence="3">
    <location>
        <begin position="1"/>
        <end position="18"/>
    </location>
</feature>